<gene>
    <name evidence="1" type="ORF">AGLY_012709</name>
</gene>
<dbReference type="AlphaFoldDB" id="A0A6G0T903"/>
<proteinExistence type="predicted"/>
<dbReference type="EMBL" id="VYZN01000050">
    <property type="protein sequence ID" value="KAE9527885.1"/>
    <property type="molecule type" value="Genomic_DNA"/>
</dbReference>
<dbReference type="Proteomes" id="UP000475862">
    <property type="component" value="Unassembled WGS sequence"/>
</dbReference>
<keyword evidence="2" id="KW-1185">Reference proteome</keyword>
<protein>
    <submittedName>
        <fullName evidence="1">Uncharacterized protein</fullName>
    </submittedName>
</protein>
<evidence type="ECO:0000313" key="2">
    <source>
        <dbReference type="Proteomes" id="UP000475862"/>
    </source>
</evidence>
<comment type="caution">
    <text evidence="1">The sequence shown here is derived from an EMBL/GenBank/DDBJ whole genome shotgun (WGS) entry which is preliminary data.</text>
</comment>
<accession>A0A6G0T903</accession>
<organism evidence="1 2">
    <name type="scientific">Aphis glycines</name>
    <name type="common">Soybean aphid</name>
    <dbReference type="NCBI Taxonomy" id="307491"/>
    <lineage>
        <taxon>Eukaryota</taxon>
        <taxon>Metazoa</taxon>
        <taxon>Ecdysozoa</taxon>
        <taxon>Arthropoda</taxon>
        <taxon>Hexapoda</taxon>
        <taxon>Insecta</taxon>
        <taxon>Pterygota</taxon>
        <taxon>Neoptera</taxon>
        <taxon>Paraneoptera</taxon>
        <taxon>Hemiptera</taxon>
        <taxon>Sternorrhyncha</taxon>
        <taxon>Aphidomorpha</taxon>
        <taxon>Aphidoidea</taxon>
        <taxon>Aphididae</taxon>
        <taxon>Aphidini</taxon>
        <taxon>Aphis</taxon>
        <taxon>Aphis</taxon>
    </lineage>
</organism>
<evidence type="ECO:0000313" key="1">
    <source>
        <dbReference type="EMBL" id="KAE9527885.1"/>
    </source>
</evidence>
<sequence length="197" mass="23259">MQKKLKWTFFKIFFNLRKRLRGNFFHFFFMELFFNNTKILNCLKYEISKNIHYHGNINDGTDTLVPTYSHKNFNTFFSNTGILVRQPLPENSASIVQLVNWAQGRTMGCRDRRRVVKSAWFSLVTLAVVHSFERIARACVFIRVRLIVLYVPVDISEFSIQYIIAVQKTTAVTLRHDIEFEFHLLTANYKVLVIIII</sequence>
<name>A0A6G0T903_APHGL</name>
<reference evidence="1 2" key="1">
    <citation type="submission" date="2019-08" db="EMBL/GenBank/DDBJ databases">
        <title>The genome of the soybean aphid Biotype 1, its phylome, world population structure and adaptation to the North American continent.</title>
        <authorList>
            <person name="Giordano R."/>
            <person name="Donthu R.K."/>
            <person name="Hernandez A.G."/>
            <person name="Wright C.L."/>
            <person name="Zimin A.V."/>
        </authorList>
    </citation>
    <scope>NUCLEOTIDE SEQUENCE [LARGE SCALE GENOMIC DNA]</scope>
    <source>
        <tissue evidence="1">Whole aphids</tissue>
    </source>
</reference>